<name>A0A2S6IT01_9ACTN</name>
<dbReference type="InterPro" id="IPR025154">
    <property type="entry name" value="Put_metallopeptidase_dom"/>
</dbReference>
<evidence type="ECO:0000313" key="2">
    <source>
        <dbReference type="EMBL" id="PPK97384.1"/>
    </source>
</evidence>
<protein>
    <submittedName>
        <fullName evidence="2">Putative metal-dependent peptidase</fullName>
    </submittedName>
</protein>
<feature type="domain" description="Putative metallopeptidase" evidence="1">
    <location>
        <begin position="222"/>
        <end position="464"/>
    </location>
</feature>
<sequence length="609" mass="66291">MSRGRQGQRLDPVLEARRQGLAAVAHHPLFAPLLEHAGVVAGDDRPWGPEGMVVVDSAGTLRYNPRLRADPQQWQWAFAHGLLHLGFEHFRDDRRGAGGWSPAWRAAACAGADQFLTHLKVGRRPSWALLDSELGDEEKLFLHYADLLAAGRMPRGRRGTADGFADFVDAAGGDRPPQRWGVPLQRSWGDLLADGLAAAVDAAVAVAGREISDLSGTRGTKTRWARALEWFVSSYPLLGALASGFELVEDAAVCTAQSISVAAVSPAAAQIYVNPRAGLGVEECRFVIAHELLHAGLRHDTRRGGRHPELWNYACDYAVNGWLVEMGVGAMPEGCLYDPALKGMSSEEVYDRMARDTRRIRKLATLRGTGLGDVLGERVGHAAEAEAGVDLDEFYRRAIAQGLEHHRGAGRGLLPAGLEQEIRALGQPPVPWDVELARWFDEHFPAVEARRSYARASRRQAATPDIPRPSWVVPRELVARRTFAVVLDTSGSMPAQLLGKALGAIASYAVSHDVPAVRVVFCDAVAYDAGFLEVTEIARRVRVRGRGGTVLQPGVDLVESARDFPEDGPVLVITDGECDVVRIRREHAFLVPVGARLPFSPRGPVFRFA</sequence>
<reference evidence="2 3" key="1">
    <citation type="submission" date="2018-02" db="EMBL/GenBank/DDBJ databases">
        <title>Genomic Encyclopedia of Archaeal and Bacterial Type Strains, Phase II (KMG-II): from individual species to whole genera.</title>
        <authorList>
            <person name="Goeker M."/>
        </authorList>
    </citation>
    <scope>NUCLEOTIDE SEQUENCE [LARGE SCALE GENOMIC DNA]</scope>
    <source>
        <strain evidence="2 3">DSM 22857</strain>
    </source>
</reference>
<comment type="caution">
    <text evidence="2">The sequence shown here is derived from an EMBL/GenBank/DDBJ whole genome shotgun (WGS) entry which is preliminary data.</text>
</comment>
<dbReference type="EMBL" id="PTJD01000004">
    <property type="protein sequence ID" value="PPK97384.1"/>
    <property type="molecule type" value="Genomic_DNA"/>
</dbReference>
<dbReference type="PANTHER" id="PTHR38730:SF1">
    <property type="entry name" value="SLL7028 PROTEIN"/>
    <property type="match status" value="1"/>
</dbReference>
<gene>
    <name evidence="2" type="ORF">CLV92_104205</name>
</gene>
<evidence type="ECO:0000259" key="1">
    <source>
        <dbReference type="Pfam" id="PF13203"/>
    </source>
</evidence>
<proteinExistence type="predicted"/>
<accession>A0A2S6IT01</accession>
<dbReference type="Proteomes" id="UP000239485">
    <property type="component" value="Unassembled WGS sequence"/>
</dbReference>
<dbReference type="RefSeq" id="WP_104432196.1">
    <property type="nucleotide sequence ID" value="NZ_PTJD01000004.1"/>
</dbReference>
<organism evidence="2 3">
    <name type="scientific">Kineococcus xinjiangensis</name>
    <dbReference type="NCBI Taxonomy" id="512762"/>
    <lineage>
        <taxon>Bacteria</taxon>
        <taxon>Bacillati</taxon>
        <taxon>Actinomycetota</taxon>
        <taxon>Actinomycetes</taxon>
        <taxon>Kineosporiales</taxon>
        <taxon>Kineosporiaceae</taxon>
        <taxon>Kineococcus</taxon>
    </lineage>
</organism>
<dbReference type="PANTHER" id="PTHR38730">
    <property type="entry name" value="SLL7028 PROTEIN"/>
    <property type="match status" value="1"/>
</dbReference>
<evidence type="ECO:0000313" key="3">
    <source>
        <dbReference type="Proteomes" id="UP000239485"/>
    </source>
</evidence>
<dbReference type="AlphaFoldDB" id="A0A2S6IT01"/>
<keyword evidence="3" id="KW-1185">Reference proteome</keyword>
<dbReference type="OrthoDB" id="9761650at2"/>
<dbReference type="Pfam" id="PF13203">
    <property type="entry name" value="DUF2201_N"/>
    <property type="match status" value="1"/>
</dbReference>